<comment type="similarity">
    <text evidence="5">Belongs to the DEAD box helicase family.</text>
</comment>
<dbReference type="Gene3D" id="3.30.70.330">
    <property type="match status" value="1"/>
</dbReference>
<keyword evidence="2" id="KW-0378">Hydrolase</keyword>
<protein>
    <submittedName>
        <fullName evidence="8">DEAD/DEAH box helicase</fullName>
    </submittedName>
</protein>
<accession>A0A6I3LNF9</accession>
<evidence type="ECO:0000256" key="5">
    <source>
        <dbReference type="ARBA" id="ARBA00038437"/>
    </source>
</evidence>
<dbReference type="Pfam" id="PF00270">
    <property type="entry name" value="DEAD"/>
    <property type="match status" value="1"/>
</dbReference>
<dbReference type="GO" id="GO:0003724">
    <property type="term" value="F:RNA helicase activity"/>
    <property type="evidence" value="ECO:0007669"/>
    <property type="project" value="TreeGrafter"/>
</dbReference>
<sequence>MDKARILKNLDISALNTMQEQTYLTAQKNQNIVLLSPTGSGKTLAFLFSILDRLNANAKGVQAVILVPTRELALQIETVFKKMGTGFKINACYGGHSTRVEMNNFSTPPAVLVGTPGRIAFHIKESSFETDSVKSYVIDEFDKALELGFQEDMDFIINSFAHTSFRMLTSATKLDKIPVFTGIQKPAVIEFLSTEEVKPDLTFSKVIAPAEEKLETTIKLLAKIGRDTTLIFCNHRDAVDRISETLTNKGVSNSAFHGGMTQEDRERAILKFRNKSCHILISTDLASRGLDIPEIGHVIHYQIPDKEETFTHRNGRTARMKNKGKVYIITTKEEEIDFIDPNLPIEVLKGNHKIDNRTDFLTVYISAGKKDKVNKVDIVGFFIKTGGLQKEDIGLIEVKDTQSFVAINAVKVKAILKKLEQAKIKNKKVKIAIAKS</sequence>
<comment type="caution">
    <text evidence="8">The sequence shown here is derived from an EMBL/GenBank/DDBJ whole genome shotgun (WGS) entry which is preliminary data.</text>
</comment>
<organism evidence="8 9">
    <name type="scientific">Myroides albus</name>
    <dbReference type="NCBI Taxonomy" id="2562892"/>
    <lineage>
        <taxon>Bacteria</taxon>
        <taxon>Pseudomonadati</taxon>
        <taxon>Bacteroidota</taxon>
        <taxon>Flavobacteriia</taxon>
        <taxon>Flavobacteriales</taxon>
        <taxon>Flavobacteriaceae</taxon>
        <taxon>Myroides</taxon>
    </lineage>
</organism>
<keyword evidence="1" id="KW-0547">Nucleotide-binding</keyword>
<dbReference type="InterPro" id="IPR014001">
    <property type="entry name" value="Helicase_ATP-bd"/>
</dbReference>
<dbReference type="InterPro" id="IPR044742">
    <property type="entry name" value="DEAD/DEAH_RhlB"/>
</dbReference>
<dbReference type="CDD" id="cd00268">
    <property type="entry name" value="DEADc"/>
    <property type="match status" value="1"/>
</dbReference>
<dbReference type="InterPro" id="IPR012677">
    <property type="entry name" value="Nucleotide-bd_a/b_plait_sf"/>
</dbReference>
<evidence type="ECO:0000256" key="4">
    <source>
        <dbReference type="ARBA" id="ARBA00022840"/>
    </source>
</evidence>
<keyword evidence="9" id="KW-1185">Reference proteome</keyword>
<dbReference type="SUPFAM" id="SSF52540">
    <property type="entry name" value="P-loop containing nucleoside triphosphate hydrolases"/>
    <property type="match status" value="1"/>
</dbReference>
<dbReference type="Proteomes" id="UP000438760">
    <property type="component" value="Unassembled WGS sequence"/>
</dbReference>
<gene>
    <name evidence="8" type="ORF">GJV76_15010</name>
</gene>
<dbReference type="PANTHER" id="PTHR47959">
    <property type="entry name" value="ATP-DEPENDENT RNA HELICASE RHLE-RELATED"/>
    <property type="match status" value="1"/>
</dbReference>
<dbReference type="EMBL" id="WMJX01000078">
    <property type="protein sequence ID" value="MTG99414.1"/>
    <property type="molecule type" value="Genomic_DNA"/>
</dbReference>
<feature type="domain" description="Helicase C-terminal" evidence="7">
    <location>
        <begin position="216"/>
        <end position="365"/>
    </location>
</feature>
<evidence type="ECO:0000313" key="9">
    <source>
        <dbReference type="Proteomes" id="UP000438760"/>
    </source>
</evidence>
<dbReference type="Gene3D" id="3.40.50.300">
    <property type="entry name" value="P-loop containing nucleotide triphosphate hydrolases"/>
    <property type="match status" value="2"/>
</dbReference>
<dbReference type="InterPro" id="IPR005580">
    <property type="entry name" value="DbpA/CsdA_RNA-bd_dom"/>
</dbReference>
<evidence type="ECO:0000256" key="3">
    <source>
        <dbReference type="ARBA" id="ARBA00022806"/>
    </source>
</evidence>
<dbReference type="InterPro" id="IPR001650">
    <property type="entry name" value="Helicase_C-like"/>
</dbReference>
<dbReference type="CDD" id="cd18787">
    <property type="entry name" value="SF2_C_DEAD"/>
    <property type="match status" value="1"/>
</dbReference>
<dbReference type="Pfam" id="PF03880">
    <property type="entry name" value="DbpA"/>
    <property type="match status" value="1"/>
</dbReference>
<feature type="domain" description="Helicase ATP-binding" evidence="6">
    <location>
        <begin position="23"/>
        <end position="191"/>
    </location>
</feature>
<dbReference type="InterPro" id="IPR027417">
    <property type="entry name" value="P-loop_NTPase"/>
</dbReference>
<dbReference type="RefSeq" id="WP_155093401.1">
    <property type="nucleotide sequence ID" value="NZ_WMJX01000078.1"/>
</dbReference>
<dbReference type="GO" id="GO:0003676">
    <property type="term" value="F:nucleic acid binding"/>
    <property type="evidence" value="ECO:0007669"/>
    <property type="project" value="InterPro"/>
</dbReference>
<dbReference type="OrthoDB" id="9785240at2"/>
<reference evidence="8 9" key="1">
    <citation type="submission" date="2019-11" db="EMBL/GenBank/DDBJ databases">
        <title>Genome of Strain BIT-d1.</title>
        <authorList>
            <person name="Yang Y."/>
        </authorList>
    </citation>
    <scope>NUCLEOTIDE SEQUENCE [LARGE SCALE GENOMIC DNA]</scope>
    <source>
        <strain evidence="8 9">BIT-d1</strain>
    </source>
</reference>
<dbReference type="PROSITE" id="PS51194">
    <property type="entry name" value="HELICASE_CTER"/>
    <property type="match status" value="1"/>
</dbReference>
<evidence type="ECO:0000259" key="7">
    <source>
        <dbReference type="PROSITE" id="PS51194"/>
    </source>
</evidence>
<dbReference type="PANTHER" id="PTHR47959:SF1">
    <property type="entry name" value="ATP-DEPENDENT RNA HELICASE DBPA"/>
    <property type="match status" value="1"/>
</dbReference>
<dbReference type="AlphaFoldDB" id="A0A6I3LNF9"/>
<dbReference type="SMART" id="SM00487">
    <property type="entry name" value="DEXDc"/>
    <property type="match status" value="1"/>
</dbReference>
<dbReference type="GO" id="GO:0016787">
    <property type="term" value="F:hydrolase activity"/>
    <property type="evidence" value="ECO:0007669"/>
    <property type="project" value="UniProtKB-KW"/>
</dbReference>
<dbReference type="PROSITE" id="PS51192">
    <property type="entry name" value="HELICASE_ATP_BIND_1"/>
    <property type="match status" value="1"/>
</dbReference>
<evidence type="ECO:0000259" key="6">
    <source>
        <dbReference type="PROSITE" id="PS51192"/>
    </source>
</evidence>
<evidence type="ECO:0000256" key="2">
    <source>
        <dbReference type="ARBA" id="ARBA00022801"/>
    </source>
</evidence>
<dbReference type="GO" id="GO:0005829">
    <property type="term" value="C:cytosol"/>
    <property type="evidence" value="ECO:0007669"/>
    <property type="project" value="TreeGrafter"/>
</dbReference>
<keyword evidence="3 8" id="KW-0347">Helicase</keyword>
<dbReference type="SMART" id="SM00490">
    <property type="entry name" value="HELICc"/>
    <property type="match status" value="1"/>
</dbReference>
<dbReference type="InterPro" id="IPR011545">
    <property type="entry name" value="DEAD/DEAH_box_helicase_dom"/>
</dbReference>
<keyword evidence="4" id="KW-0067">ATP-binding</keyword>
<dbReference type="GO" id="GO:0005524">
    <property type="term" value="F:ATP binding"/>
    <property type="evidence" value="ECO:0007669"/>
    <property type="project" value="UniProtKB-KW"/>
</dbReference>
<name>A0A6I3LNF9_9FLAO</name>
<dbReference type="Pfam" id="PF00271">
    <property type="entry name" value="Helicase_C"/>
    <property type="match status" value="1"/>
</dbReference>
<evidence type="ECO:0000313" key="8">
    <source>
        <dbReference type="EMBL" id="MTG99414.1"/>
    </source>
</evidence>
<evidence type="ECO:0000256" key="1">
    <source>
        <dbReference type="ARBA" id="ARBA00022741"/>
    </source>
</evidence>
<dbReference type="CDD" id="cd12252">
    <property type="entry name" value="RRM_DbpA"/>
    <property type="match status" value="1"/>
</dbReference>
<dbReference type="InterPro" id="IPR050079">
    <property type="entry name" value="DEAD_box_RNA_helicase"/>
</dbReference>
<proteinExistence type="inferred from homology"/>